<feature type="compositionally biased region" description="Basic and acidic residues" evidence="2">
    <location>
        <begin position="246"/>
        <end position="263"/>
    </location>
</feature>
<dbReference type="Gene3D" id="3.30.300.20">
    <property type="match status" value="1"/>
</dbReference>
<protein>
    <recommendedName>
        <fullName evidence="5">OsmC-like protein</fullName>
    </recommendedName>
</protein>
<accession>A0A2V2VH91</accession>
<comment type="caution">
    <text evidence="3">The sequence shown here is derived from an EMBL/GenBank/DDBJ whole genome shotgun (WGS) entry which is preliminary data.</text>
</comment>
<dbReference type="VEuPathDB" id="TriTrypDB:C3747_225g12"/>
<proteinExistence type="predicted"/>
<dbReference type="EMBL" id="PRFA01000020">
    <property type="protein sequence ID" value="PWU95835.1"/>
    <property type="molecule type" value="Genomic_DNA"/>
</dbReference>
<sequence length="263" mass="29303">MRRSFCLLGVWGVLHEELSKIPTILRFYANASVNTATKACQSMKNAYTDESPEMSEKRKRHREAYEEIMRQQQQQAKDASEDALRGLSFRERLKKRLSAVTEALKDATSTNAGAMALLQHCAASHAAEVAVEQGIDVKNVTMRLEKNKTGTQVGHETVVVGYIDAPNASEEDVMAFAEKLQKRCPVANSMRERIEWRSVSSTTLKHDSNNDDKTDSADNIPKGTPGFSRYNSPTAKGSGGGLQDPDDLHLPRSKPHKEEEREK</sequence>
<evidence type="ECO:0000256" key="1">
    <source>
        <dbReference type="SAM" id="Coils"/>
    </source>
</evidence>
<dbReference type="Proteomes" id="UP000246121">
    <property type="component" value="Unassembled WGS sequence"/>
</dbReference>
<dbReference type="VEuPathDB" id="TriTrypDB:TcBrA4_0122560"/>
<evidence type="ECO:0000256" key="2">
    <source>
        <dbReference type="SAM" id="MobiDB-lite"/>
    </source>
</evidence>
<keyword evidence="1" id="KW-0175">Coiled coil</keyword>
<dbReference type="InterPro" id="IPR036102">
    <property type="entry name" value="OsmC/Ohrsf"/>
</dbReference>
<dbReference type="VEuPathDB" id="TriTrypDB:Tc_MARK_2616"/>
<dbReference type="VEuPathDB" id="TriTrypDB:BCY84_19030"/>
<evidence type="ECO:0000313" key="3">
    <source>
        <dbReference type="EMBL" id="PWU95835.1"/>
    </source>
</evidence>
<gene>
    <name evidence="3" type="ORF">C4B63_20g27</name>
</gene>
<dbReference type="VEuPathDB" id="TriTrypDB:TcCL_ESM04588"/>
<evidence type="ECO:0008006" key="5">
    <source>
        <dbReference type="Google" id="ProtNLM"/>
    </source>
</evidence>
<dbReference type="VEuPathDB" id="TriTrypDB:TcCLB.504253.60"/>
<dbReference type="AlphaFoldDB" id="A0A2V2VH91"/>
<feature type="region of interest" description="Disordered" evidence="2">
    <location>
        <begin position="200"/>
        <end position="263"/>
    </location>
</feature>
<dbReference type="VEuPathDB" id="TriTrypDB:C4B63_20g27"/>
<dbReference type="InterPro" id="IPR003718">
    <property type="entry name" value="OsmC/Ohr_fam"/>
</dbReference>
<evidence type="ECO:0000313" key="4">
    <source>
        <dbReference type="Proteomes" id="UP000246121"/>
    </source>
</evidence>
<reference evidence="3 4" key="1">
    <citation type="journal article" date="2018" name="Microb. Genom.">
        <title>Expanding an expanded genome: long-read sequencing of Trypanosoma cruzi.</title>
        <authorList>
            <person name="Berna L."/>
            <person name="Rodriguez M."/>
            <person name="Chiribao M.L."/>
            <person name="Parodi-Talice A."/>
            <person name="Pita S."/>
            <person name="Rijo G."/>
            <person name="Alvarez-Valin F."/>
            <person name="Robello C."/>
        </authorList>
    </citation>
    <scope>NUCLEOTIDE SEQUENCE [LARGE SCALE GENOMIC DNA]</scope>
    <source>
        <strain evidence="3 4">Dm28c</strain>
    </source>
</reference>
<dbReference type="OrthoDB" id="265231at2759"/>
<dbReference type="VEuPathDB" id="TriTrypDB:ECC02_007100"/>
<dbReference type="VEuPathDB" id="TriTrypDB:TcCLB.509933.10"/>
<dbReference type="SUPFAM" id="SSF82784">
    <property type="entry name" value="OsmC-like"/>
    <property type="match status" value="1"/>
</dbReference>
<dbReference type="VEuPathDB" id="TriTrypDB:TCDM_03567"/>
<name>A0A2V2VH91_TRYCR</name>
<dbReference type="VEuPathDB" id="TriTrypDB:TCSYLVIO_003921"/>
<dbReference type="Pfam" id="PF02566">
    <property type="entry name" value="OsmC"/>
    <property type="match status" value="1"/>
</dbReference>
<feature type="coiled-coil region" evidence="1">
    <location>
        <begin position="54"/>
        <end position="110"/>
    </location>
</feature>
<feature type="compositionally biased region" description="Basic and acidic residues" evidence="2">
    <location>
        <begin position="204"/>
        <end position="216"/>
    </location>
</feature>
<dbReference type="InterPro" id="IPR015946">
    <property type="entry name" value="KH_dom-like_a/b"/>
</dbReference>
<dbReference type="VEuPathDB" id="TriTrypDB:TcG_01967"/>
<dbReference type="VEuPathDB" id="TriTrypDB:TcCLB.507737.30"/>
<organism evidence="3 4">
    <name type="scientific">Trypanosoma cruzi</name>
    <dbReference type="NCBI Taxonomy" id="5693"/>
    <lineage>
        <taxon>Eukaryota</taxon>
        <taxon>Discoba</taxon>
        <taxon>Euglenozoa</taxon>
        <taxon>Kinetoplastea</taxon>
        <taxon>Metakinetoplastina</taxon>
        <taxon>Trypanosomatida</taxon>
        <taxon>Trypanosomatidae</taxon>
        <taxon>Trypanosoma</taxon>
        <taxon>Schizotrypanum</taxon>
    </lineage>
</organism>